<protein>
    <submittedName>
        <fullName evidence="3">Uncharacterized protein</fullName>
    </submittedName>
</protein>
<keyword evidence="2" id="KW-0812">Transmembrane</keyword>
<evidence type="ECO:0000256" key="1">
    <source>
        <dbReference type="SAM" id="Coils"/>
    </source>
</evidence>
<name>A0ABN8QYT2_9CNID</name>
<keyword evidence="2" id="KW-0472">Membrane</keyword>
<keyword evidence="4" id="KW-1185">Reference proteome</keyword>
<comment type="caution">
    <text evidence="3">The sequence shown here is derived from an EMBL/GenBank/DDBJ whole genome shotgun (WGS) entry which is preliminary data.</text>
</comment>
<dbReference type="PANTHER" id="PTHR33361:SF2">
    <property type="entry name" value="DUF885 DOMAIN-CONTAINING PROTEIN"/>
    <property type="match status" value="1"/>
</dbReference>
<dbReference type="Proteomes" id="UP001159405">
    <property type="component" value="Unassembled WGS sequence"/>
</dbReference>
<keyword evidence="1" id="KW-0175">Coiled coil</keyword>
<feature type="coiled-coil region" evidence="1">
    <location>
        <begin position="861"/>
        <end position="888"/>
    </location>
</feature>
<reference evidence="3 4" key="1">
    <citation type="submission" date="2022-05" db="EMBL/GenBank/DDBJ databases">
        <authorList>
            <consortium name="Genoscope - CEA"/>
            <person name="William W."/>
        </authorList>
    </citation>
    <scope>NUCLEOTIDE SEQUENCE [LARGE SCALE GENOMIC DNA]</scope>
</reference>
<dbReference type="InterPro" id="IPR010281">
    <property type="entry name" value="DUF885"/>
</dbReference>
<accession>A0ABN8QYT2</accession>
<keyword evidence="2" id="KW-1133">Transmembrane helix</keyword>
<evidence type="ECO:0000256" key="2">
    <source>
        <dbReference type="SAM" id="Phobius"/>
    </source>
</evidence>
<evidence type="ECO:0000313" key="3">
    <source>
        <dbReference type="EMBL" id="CAH3171671.1"/>
    </source>
</evidence>
<gene>
    <name evidence="3" type="ORF">PLOB_00012107</name>
</gene>
<organism evidence="3 4">
    <name type="scientific">Porites lobata</name>
    <dbReference type="NCBI Taxonomy" id="104759"/>
    <lineage>
        <taxon>Eukaryota</taxon>
        <taxon>Metazoa</taxon>
        <taxon>Cnidaria</taxon>
        <taxon>Anthozoa</taxon>
        <taxon>Hexacorallia</taxon>
        <taxon>Scleractinia</taxon>
        <taxon>Fungiina</taxon>
        <taxon>Poritidae</taxon>
        <taxon>Porites</taxon>
    </lineage>
</organism>
<dbReference type="Pfam" id="PF05960">
    <property type="entry name" value="DUF885"/>
    <property type="match status" value="3"/>
</dbReference>
<sequence length="2200" mass="254249">MTSQLTKSTSPSENGRLGFPMSDSTVAFLPGKFGKEKSTSGTWCSNPKLVLAIVTVIILLLALVIVLIILLTLNKTKGTVETNGQQSSSCTLSYEAKRIGLGSFLNELEWRYYELMPEKIGFKTDVTTDEVRKHYRPYDPHPNAIKNFTDQVRKLYDRLEVIVGKANGSLLTMRENKGMYLAQFLLRNSFDWGPYQRDYYAGDWMFEPNLYCWQPICDILTNLEKVILRFQPKNLAEMEAIEELLKKHNDTISQYIENLKLGVATGMVRSVRSCKAGIIALKRRYYDVAVNNASGILDEGVAISILADSFTAKITQDMNSTWYKRREESVRTSLKRFLLLYLGEPLHRLLRYLETEHLNYCYEEADGMAKLPLKSVYINGFPDRTRATSGKLPNGDVINATESYTKLLSFFTSGVISPEELRQMGNKKLNDLLKQAKEIARQYTGIQEDNTAVVKFKQALTSRDMFFNDGPFPVNESGEDAYMKCYDTLGALNHCPERWKALERWVNSTKEVAKLLKPKIKSLFYDTGPKKTTPKCGISVKGEYNPDVCFHGYEVNFGCVTSAYQTLPFFMNSHGPKYTQYTTVSHEQLPGHHLEVQGFSENFGDSCRDAISWISDENYLPSFTEGWATYVEYPLMVEDTDAYSNTQDKQVLLQKYGMLKYQILAALRSVLDTGLNYFGMTRHEAMMLYDEYAWDNSDLAIKDITRYQSSPGTVVSYMIGQETFARLRKQAEKELGSDFSLKEFHYQVLRQGELPLKYLEIHITRFIACKKDSSRPGCEEILSYFCRLRRLPGPERKTQLAPTRCILSLEANSSQFSAMLQKIETTFFHVLHPRFIYARPGVTPEEIRSVFRPWDPSPSKMKSRTDEANKLLEELNALKINITLLKLRERKALHVAKSILLNNQGWAPYGANYYAGDWMLGPNFFCWEIICTVLFDLNVVISHFKPKNISDLRKLEDIIKQHNETFERYIANLKLGVRAGFVRSKEACEGGIHNMHYTFYRNIALGNETGVYKEGFAATIGTSGFFDQLSKEDNETWKDEKGQDVLKYFNTSLLTYIGKPALKMLRYVEGEHKSHCPTPDLSAGLQKMPLPYVYSEQIAAWNTTVPTTPRLPSGEELVGSKSYEKLMRFFTTFDILPEKLKEKALERLYDLNNQTMELVREYTGKNDDNEARDLFRTEIESVGNYFNEKSFPSNESENNAFIKCIDDESAKAYCPKRWEAMQTWINNVREVEKKLQPFYKDLFHTEGPKNCIPKCPMDIVPFYHPEAVFHAYVIGNKDCSRKASQQLPFFTENFGPKWTEYTTTVHEIPGHHIEVQSFTEYFQSDCTDSIAWLNGPNYFTAITEGWAAYNEYELFPNYTTLYNWDSNQQGHKDIMKQKYGMLYYQKLHALRPIVDIMFHFEGTDMSTVLNLYKQYVWEDNNHQVRKDIARILSTPGFVTSYMIGQMEISRVKDKAERELGPEFSLKDFHYEILREGEFPLEYLEEHITEYIACKKNPNKIGCNEILIPPVKPYTSLCLGSAEANRSNLTAMFKKIEHVYFHKLHPEMIYQMAKVTPEEIRKIFRPFDPNPEAIRNRTELANEILNELNSLQFNTSLLKLRERKAVHVARSVLRNNFGWAPYGQDYFNGDWLLGPASHCAIPVCSLLIHLNAAFSYFKPRNLTELEKLKDMFEEYNRTFERHIENWKYGVRAGYVRPLEVCKAGLHQIKYVTYRGMTLKNERGKCSLSDSDNKTWKELYILNVKSYFNRSLIENIAQPILKMLRYLEHEHLLNCPTAQNSNNGLGSLPLTSVFYNDVVDPATTATGELPTKEKLSGAKTYENLMRFYTSLEISPAELRQKATKRLEELYNEAIDIAKRYTLQQDNTTAIDQFTQALNRRDMSFNEKTFPSNESDDDAFSKCLDDESAQKYCPERWKAMQAWIKNTVSTMSTIRPVLDPLFYDSGPKRSIPTCQIEVIPWYQPYASFHAYYPGSKDCTKNSSQALPFFLDKFGPKWTEYTTTSHEQLPGHQLEVQSFIEFFEDSCTDAIHWLSAYNWFPAMTEGWATYAEGILLPLNTNLYTDISDKQILLQKYGVIYYQLLAALRAVVDIDLNYYGKTRAQARQLYKKYIWEDDTDFVKKDIIRIISLPGFVTSYMIGEMEITRLRDLAKKELGTAVFTLKDFHYEVLRQGEYPLPYLEETIQNYIACKKDPTRIDCKEFF</sequence>
<dbReference type="EMBL" id="CALNXK010000166">
    <property type="protein sequence ID" value="CAH3171671.1"/>
    <property type="molecule type" value="Genomic_DNA"/>
</dbReference>
<feature type="transmembrane region" description="Helical" evidence="2">
    <location>
        <begin position="49"/>
        <end position="73"/>
    </location>
</feature>
<proteinExistence type="predicted"/>
<dbReference type="PANTHER" id="PTHR33361">
    <property type="entry name" value="GLR0591 PROTEIN"/>
    <property type="match status" value="1"/>
</dbReference>
<evidence type="ECO:0000313" key="4">
    <source>
        <dbReference type="Proteomes" id="UP001159405"/>
    </source>
</evidence>